<gene>
    <name evidence="1" type="ORF">AOL_s00006g476</name>
</gene>
<organism evidence="1 2">
    <name type="scientific">Arthrobotrys oligospora (strain ATCC 24927 / CBS 115.81 / DSM 1491)</name>
    <name type="common">Nematode-trapping fungus</name>
    <name type="synonym">Didymozoophaga oligospora</name>
    <dbReference type="NCBI Taxonomy" id="756982"/>
    <lineage>
        <taxon>Eukaryota</taxon>
        <taxon>Fungi</taxon>
        <taxon>Dikarya</taxon>
        <taxon>Ascomycota</taxon>
        <taxon>Pezizomycotina</taxon>
        <taxon>Orbiliomycetes</taxon>
        <taxon>Orbiliales</taxon>
        <taxon>Orbiliaceae</taxon>
        <taxon>Orbilia</taxon>
        <taxon>Orbilia oligospora</taxon>
    </lineage>
</organism>
<proteinExistence type="predicted"/>
<dbReference type="AlphaFoldDB" id="G1X0S5"/>
<reference evidence="1 2" key="1">
    <citation type="journal article" date="2011" name="PLoS Pathog.">
        <title>Genomic and proteomic analyses of the fungus Arthrobotrys oligospora provide insights into nematode-trap formation.</title>
        <authorList>
            <person name="Yang J."/>
            <person name="Wang L."/>
            <person name="Ji X."/>
            <person name="Feng Y."/>
            <person name="Li X."/>
            <person name="Zou C."/>
            <person name="Xu J."/>
            <person name="Ren Y."/>
            <person name="Mi Q."/>
            <person name="Wu J."/>
            <person name="Liu S."/>
            <person name="Liu Y."/>
            <person name="Huang X."/>
            <person name="Wang H."/>
            <person name="Niu X."/>
            <person name="Li J."/>
            <person name="Liang L."/>
            <person name="Luo Y."/>
            <person name="Ji K."/>
            <person name="Zhou W."/>
            <person name="Yu Z."/>
            <person name="Li G."/>
            <person name="Liu Y."/>
            <person name="Li L."/>
            <person name="Qiao M."/>
            <person name="Feng L."/>
            <person name="Zhang K.-Q."/>
        </authorList>
    </citation>
    <scope>NUCLEOTIDE SEQUENCE [LARGE SCALE GENOMIC DNA]</scope>
    <source>
        <strain evidence="2">ATCC 24927 / CBS 115.81 / DSM 1491</strain>
    </source>
</reference>
<accession>G1X0S5</accession>
<dbReference type="InParanoid" id="G1X0S5"/>
<comment type="caution">
    <text evidence="1">The sequence shown here is derived from an EMBL/GenBank/DDBJ whole genome shotgun (WGS) entry which is preliminary data.</text>
</comment>
<protein>
    <submittedName>
        <fullName evidence="1">Uncharacterized protein</fullName>
    </submittedName>
</protein>
<dbReference type="EMBL" id="ADOT01000013">
    <property type="protein sequence ID" value="EGX53215.1"/>
    <property type="molecule type" value="Genomic_DNA"/>
</dbReference>
<sequence>MVFPGKFSTGCFCCRRRKIKVGYYLATKANLAADAAPSQELNALDTAKILSYVPRTFVFANGF</sequence>
<dbReference type="RefSeq" id="XP_011118087.1">
    <property type="nucleotide sequence ID" value="XM_011119785.1"/>
</dbReference>
<evidence type="ECO:0000313" key="1">
    <source>
        <dbReference type="EMBL" id="EGX53215.1"/>
    </source>
</evidence>
<keyword evidence="2" id="KW-1185">Reference proteome</keyword>
<dbReference type="HOGENOM" id="CLU_2885358_0_0_1"/>
<evidence type="ECO:0000313" key="2">
    <source>
        <dbReference type="Proteomes" id="UP000008784"/>
    </source>
</evidence>
<dbReference type="GeneID" id="22889015"/>
<dbReference type="Proteomes" id="UP000008784">
    <property type="component" value="Unassembled WGS sequence"/>
</dbReference>
<name>G1X0S5_ARTOA</name>